<dbReference type="RefSeq" id="WP_307175358.1">
    <property type="nucleotide sequence ID" value="NZ_JAUSYP010000001.1"/>
</dbReference>
<evidence type="ECO:0000313" key="2">
    <source>
        <dbReference type="Proteomes" id="UP001232755"/>
    </source>
</evidence>
<reference evidence="1 2" key="1">
    <citation type="submission" date="2023-07" db="EMBL/GenBank/DDBJ databases">
        <title>Comparative genomics of wheat-associated soil bacteria to identify genetic determinants of phenazine resistance.</title>
        <authorList>
            <person name="Mouncey N."/>
        </authorList>
    </citation>
    <scope>NUCLEOTIDE SEQUENCE [LARGE SCALE GENOMIC DNA]</scope>
    <source>
        <strain evidence="1 2">B3I12</strain>
    </source>
</reference>
<protein>
    <submittedName>
        <fullName evidence="1">Uncharacterized protein</fullName>
    </submittedName>
</protein>
<name>A0ABU0QMQ6_9ACTN</name>
<accession>A0ABU0QMQ6</accession>
<dbReference type="Proteomes" id="UP001232755">
    <property type="component" value="Unassembled WGS sequence"/>
</dbReference>
<gene>
    <name evidence="1" type="ORF">QF034_002898</name>
</gene>
<sequence length="151" mass="15922">MQQILAEAERRPLRVAGTRLDAPVVRLRLRQLIQDQEYDTSLASVVRDLSAAAAGDLAEPGPDLSALLALLSSPELADSLAGGALFMCGDGGWPAGGWPADPETYWRNSVRSRATEPVFGPLVNGMIAPCAFWPTAPREPGTGIGPTPCPC</sequence>
<organism evidence="1 2">
    <name type="scientific">Streptomyces africanus</name>
    <dbReference type="NCBI Taxonomy" id="231024"/>
    <lineage>
        <taxon>Bacteria</taxon>
        <taxon>Bacillati</taxon>
        <taxon>Actinomycetota</taxon>
        <taxon>Actinomycetes</taxon>
        <taxon>Kitasatosporales</taxon>
        <taxon>Streptomycetaceae</taxon>
        <taxon>Streptomyces</taxon>
    </lineage>
</organism>
<comment type="caution">
    <text evidence="1">The sequence shown here is derived from an EMBL/GenBank/DDBJ whole genome shotgun (WGS) entry which is preliminary data.</text>
</comment>
<evidence type="ECO:0000313" key="1">
    <source>
        <dbReference type="EMBL" id="MDQ0748667.1"/>
    </source>
</evidence>
<proteinExistence type="predicted"/>
<dbReference type="EMBL" id="JAUSYP010000001">
    <property type="protein sequence ID" value="MDQ0748667.1"/>
    <property type="molecule type" value="Genomic_DNA"/>
</dbReference>
<keyword evidence="2" id="KW-1185">Reference proteome</keyword>